<dbReference type="Gene3D" id="3.40.50.150">
    <property type="entry name" value="Vaccinia Virus protein VP39"/>
    <property type="match status" value="1"/>
</dbReference>
<dbReference type="InterPro" id="IPR013217">
    <property type="entry name" value="Methyltransf_12"/>
</dbReference>
<dbReference type="EMBL" id="VDUZ01000012">
    <property type="protein sequence ID" value="TXL76029.1"/>
    <property type="molecule type" value="Genomic_DNA"/>
</dbReference>
<dbReference type="GO" id="GO:0008168">
    <property type="term" value="F:methyltransferase activity"/>
    <property type="evidence" value="ECO:0007669"/>
    <property type="project" value="UniProtKB-KW"/>
</dbReference>
<dbReference type="PROSITE" id="PS51683">
    <property type="entry name" value="SAM_OMT_II"/>
    <property type="match status" value="1"/>
</dbReference>
<protein>
    <submittedName>
        <fullName evidence="3">Methyltransferase</fullName>
    </submittedName>
</protein>
<dbReference type="Gene3D" id="1.10.10.10">
    <property type="entry name" value="Winged helix-like DNA-binding domain superfamily/Winged helix DNA-binding domain"/>
    <property type="match status" value="1"/>
</dbReference>
<keyword evidence="4" id="KW-1185">Reference proteome</keyword>
<dbReference type="Pfam" id="PF08100">
    <property type="entry name" value="Dimerisation"/>
    <property type="match status" value="1"/>
</dbReference>
<dbReference type="InterPro" id="IPR029063">
    <property type="entry name" value="SAM-dependent_MTases_sf"/>
</dbReference>
<feature type="domain" description="Methyltransferase type 12" evidence="2">
    <location>
        <begin position="184"/>
        <end position="282"/>
    </location>
</feature>
<feature type="domain" description="O-methyltransferase dimerisation" evidence="1">
    <location>
        <begin position="24"/>
        <end position="95"/>
    </location>
</feature>
<dbReference type="InterPro" id="IPR016461">
    <property type="entry name" value="COMT-like"/>
</dbReference>
<accession>A0A5C8PPA4</accession>
<reference evidence="3 4" key="1">
    <citation type="submission" date="2019-06" db="EMBL/GenBank/DDBJ databases">
        <title>New taxonomy in bacterial strain CC-CFT640, isolated from vineyard.</title>
        <authorList>
            <person name="Lin S.-Y."/>
            <person name="Tsai C.-F."/>
            <person name="Young C.-C."/>
        </authorList>
    </citation>
    <scope>NUCLEOTIDE SEQUENCE [LARGE SCALE GENOMIC DNA]</scope>
    <source>
        <strain evidence="3 4">CC-CFT640</strain>
    </source>
</reference>
<gene>
    <name evidence="3" type="ORF">FHP25_13135</name>
</gene>
<keyword evidence="3" id="KW-0489">Methyltransferase</keyword>
<dbReference type="Proteomes" id="UP000321638">
    <property type="component" value="Unassembled WGS sequence"/>
</dbReference>
<name>A0A5C8PPA4_9HYPH</name>
<comment type="caution">
    <text evidence="3">The sequence shown here is derived from an EMBL/GenBank/DDBJ whole genome shotgun (WGS) entry which is preliminary data.</text>
</comment>
<dbReference type="PANTHER" id="PTHR45128:SF1">
    <property type="entry name" value="S-ADENOSYLMETHIONINE-DEPENDENT METHYLTRANSFERASE RV2258C"/>
    <property type="match status" value="1"/>
</dbReference>
<dbReference type="SUPFAM" id="SSF53335">
    <property type="entry name" value="S-adenosyl-L-methionine-dependent methyltransferases"/>
    <property type="match status" value="1"/>
</dbReference>
<organism evidence="3 4">
    <name type="scientific">Vineibacter terrae</name>
    <dbReference type="NCBI Taxonomy" id="2586908"/>
    <lineage>
        <taxon>Bacteria</taxon>
        <taxon>Pseudomonadati</taxon>
        <taxon>Pseudomonadota</taxon>
        <taxon>Alphaproteobacteria</taxon>
        <taxon>Hyphomicrobiales</taxon>
        <taxon>Vineibacter</taxon>
    </lineage>
</organism>
<dbReference type="GO" id="GO:0032259">
    <property type="term" value="P:methylation"/>
    <property type="evidence" value="ECO:0007669"/>
    <property type="project" value="UniProtKB-KW"/>
</dbReference>
<proteinExistence type="predicted"/>
<dbReference type="InterPro" id="IPR036388">
    <property type="entry name" value="WH-like_DNA-bd_sf"/>
</dbReference>
<dbReference type="OrthoDB" id="9808140at2"/>
<dbReference type="SUPFAM" id="SSF46785">
    <property type="entry name" value="Winged helix' DNA-binding domain"/>
    <property type="match status" value="1"/>
</dbReference>
<dbReference type="InterPro" id="IPR036390">
    <property type="entry name" value="WH_DNA-bd_sf"/>
</dbReference>
<dbReference type="InterPro" id="IPR012967">
    <property type="entry name" value="COMT_dimerisation"/>
</dbReference>
<dbReference type="GO" id="GO:0046983">
    <property type="term" value="F:protein dimerization activity"/>
    <property type="evidence" value="ECO:0007669"/>
    <property type="project" value="InterPro"/>
</dbReference>
<evidence type="ECO:0000259" key="2">
    <source>
        <dbReference type="Pfam" id="PF08242"/>
    </source>
</evidence>
<dbReference type="InterPro" id="IPR053173">
    <property type="entry name" value="SAM-binding_MTase"/>
</dbReference>
<evidence type="ECO:0000313" key="3">
    <source>
        <dbReference type="EMBL" id="TXL76029.1"/>
    </source>
</evidence>
<dbReference type="AlphaFoldDB" id="A0A5C8PPA4"/>
<dbReference type="CDD" id="cd02440">
    <property type="entry name" value="AdoMet_MTases"/>
    <property type="match status" value="1"/>
</dbReference>
<dbReference type="RefSeq" id="WP_147847390.1">
    <property type="nucleotide sequence ID" value="NZ_VDUZ01000012.1"/>
</dbReference>
<sequence>MTTEPATGAAPQARTAEQQAALVWSHIRGFHATHLMATGIEAGLFNGIDKRGTATPAQLAADLGLHAPYVTTWCRTACAYELLDADGPQAFRLAPFMREILVASGDPRHIGAYVTVMQRFGGPDLADHARLYRTGGVFTFQQHGRDFSDLIADTTGGLQTFVARRLLPGVPGVRERLEAGCHLLDVGCGAGGLMMRIAQAWPKVRCHGVDVDAHGIAAARARIAGAGLAERVTVAQVGGEAAQDDQAFDVATMFEVLHEIPVADRAGVLAQTFRALKPGGILFVLDETYPSTHADLRKPDHAFSVQTGYNELTWGNVVPTREEQEALLTGAGFRDIERTMVAGMFTTLTARKP</sequence>
<dbReference type="Pfam" id="PF08242">
    <property type="entry name" value="Methyltransf_12"/>
    <property type="match status" value="1"/>
</dbReference>
<evidence type="ECO:0000259" key="1">
    <source>
        <dbReference type="Pfam" id="PF08100"/>
    </source>
</evidence>
<keyword evidence="3" id="KW-0808">Transferase</keyword>
<evidence type="ECO:0000313" key="4">
    <source>
        <dbReference type="Proteomes" id="UP000321638"/>
    </source>
</evidence>
<dbReference type="PANTHER" id="PTHR45128">
    <property type="entry name" value="METHYLTRANSFERASE TYPE 11"/>
    <property type="match status" value="1"/>
</dbReference>